<dbReference type="PANTHER" id="PTHR45716:SF2">
    <property type="entry name" value="BITESIZE, ISOFORM I"/>
    <property type="match status" value="1"/>
</dbReference>
<dbReference type="InterPro" id="IPR001565">
    <property type="entry name" value="Synaptotagmin"/>
</dbReference>
<comment type="subcellular location">
    <subcellularLocation>
        <location evidence="1">Membrane</location>
    </subcellularLocation>
</comment>
<evidence type="ECO:0000313" key="7">
    <source>
        <dbReference type="Proteomes" id="UP000091820"/>
    </source>
</evidence>
<keyword evidence="7" id="KW-1185">Reference proteome</keyword>
<keyword evidence="3" id="KW-0472">Membrane</keyword>
<dbReference type="STRING" id="37001.A0A1A9WU59"/>
<evidence type="ECO:0000256" key="4">
    <source>
        <dbReference type="SAM" id="MobiDB-lite"/>
    </source>
</evidence>
<dbReference type="FunFam" id="2.60.40.150:FF:000006">
    <property type="entry name" value="Synaptotagmin-like 5, isoform CRA_a"/>
    <property type="match status" value="1"/>
</dbReference>
<proteinExistence type="predicted"/>
<feature type="domain" description="C2" evidence="5">
    <location>
        <begin position="692"/>
        <end position="818"/>
    </location>
</feature>
<keyword evidence="2" id="KW-0677">Repeat</keyword>
<organism evidence="6 7">
    <name type="scientific">Glossina brevipalpis</name>
    <dbReference type="NCBI Taxonomy" id="37001"/>
    <lineage>
        <taxon>Eukaryota</taxon>
        <taxon>Metazoa</taxon>
        <taxon>Ecdysozoa</taxon>
        <taxon>Arthropoda</taxon>
        <taxon>Hexapoda</taxon>
        <taxon>Insecta</taxon>
        <taxon>Pterygota</taxon>
        <taxon>Neoptera</taxon>
        <taxon>Endopterygota</taxon>
        <taxon>Diptera</taxon>
        <taxon>Brachycera</taxon>
        <taxon>Muscomorpha</taxon>
        <taxon>Hippoboscoidea</taxon>
        <taxon>Glossinidae</taxon>
        <taxon>Glossina</taxon>
    </lineage>
</organism>
<feature type="region of interest" description="Disordered" evidence="4">
    <location>
        <begin position="441"/>
        <end position="474"/>
    </location>
</feature>
<reference evidence="7" key="1">
    <citation type="submission" date="2014-03" db="EMBL/GenBank/DDBJ databases">
        <authorList>
            <person name="Aksoy S."/>
            <person name="Warren W."/>
            <person name="Wilson R.K."/>
        </authorList>
    </citation>
    <scope>NUCLEOTIDE SEQUENCE [LARGE SCALE GENOMIC DNA]</scope>
    <source>
        <strain evidence="7">IAEA</strain>
    </source>
</reference>
<feature type="compositionally biased region" description="Polar residues" evidence="4">
    <location>
        <begin position="458"/>
        <end position="468"/>
    </location>
</feature>
<feature type="compositionally biased region" description="Basic and acidic residues" evidence="4">
    <location>
        <begin position="441"/>
        <end position="453"/>
    </location>
</feature>
<dbReference type="EnsemblMetazoa" id="GBRI032151-RA">
    <property type="protein sequence ID" value="GBRI032151-PA"/>
    <property type="gene ID" value="GBRI032151"/>
</dbReference>
<accession>A0A1A9WU59</accession>
<dbReference type="InterPro" id="IPR043567">
    <property type="entry name" value="SYTL1-5_C2B"/>
</dbReference>
<dbReference type="InterPro" id="IPR035892">
    <property type="entry name" value="C2_domain_sf"/>
</dbReference>
<dbReference type="VEuPathDB" id="VectorBase:GBRI032151"/>
<dbReference type="AlphaFoldDB" id="A0A1A9WU59"/>
<dbReference type="GO" id="GO:0006887">
    <property type="term" value="P:exocytosis"/>
    <property type="evidence" value="ECO:0007669"/>
    <property type="project" value="TreeGrafter"/>
</dbReference>
<reference evidence="6" key="2">
    <citation type="submission" date="2020-05" db="UniProtKB">
        <authorList>
            <consortium name="EnsemblMetazoa"/>
        </authorList>
    </citation>
    <scope>IDENTIFICATION</scope>
    <source>
        <strain evidence="6">IAEA</strain>
    </source>
</reference>
<protein>
    <recommendedName>
        <fullName evidence="5">C2 domain-containing protein</fullName>
    </recommendedName>
</protein>
<dbReference type="PROSITE" id="PS50004">
    <property type="entry name" value="C2"/>
    <property type="match status" value="2"/>
</dbReference>
<dbReference type="PANTHER" id="PTHR45716">
    <property type="entry name" value="BITESIZE, ISOFORM I"/>
    <property type="match status" value="1"/>
</dbReference>
<dbReference type="Pfam" id="PF00168">
    <property type="entry name" value="C2"/>
    <property type="match status" value="2"/>
</dbReference>
<evidence type="ECO:0000256" key="1">
    <source>
        <dbReference type="ARBA" id="ARBA00004370"/>
    </source>
</evidence>
<dbReference type="GO" id="GO:0070382">
    <property type="term" value="C:exocytic vesicle"/>
    <property type="evidence" value="ECO:0007669"/>
    <property type="project" value="TreeGrafter"/>
</dbReference>
<evidence type="ECO:0000259" key="5">
    <source>
        <dbReference type="PROSITE" id="PS50004"/>
    </source>
</evidence>
<dbReference type="GO" id="GO:0005886">
    <property type="term" value="C:plasma membrane"/>
    <property type="evidence" value="ECO:0007669"/>
    <property type="project" value="TreeGrafter"/>
</dbReference>
<sequence length="856" mass="96571">MKNLKCLLSYKTRFDNNDVRTYNAFTSNGGNDKRISSLSPPYEKNMKEHKRTMVPSIHKPLHKLNEMKLKRKTDKISLNARQPEIQSKSVATSISTPPTAVARATAATLTSNRGNNRINYNSLNRIRNSTSSCCTSQSMQLKSDYTTNGKWRRWLHYCRQSINKRKSKHFFSILLKRCCCCQWCRFCCFNLIKSGSLNKTDEYNHNDDDDDDIEAKVTAYLNEMKVKNSAITTKTTQDTMIDSTTSRRSIETYDMITFPTRNESIDKIITCSTTTTNTSIIPIATTTTTTTIATITTATTTATTTTTITTTTNSSDSAIINTFNSTNNYYPKVIQRSHSQRLFRTQTNKRTWTWDDSLRSNSDRFLETLEEDSSFINDFIIINSPTNTIITNVIATHNSQGNINALMPSRSSLPFMFLAANEEDNDFVIIKEEEAKAAAEELNRSPVMDHSRIDPSASPLQSRGSGSSDAWHGQSDEDIDRLVAMHQNRSSLSSLGLRSDSMASVYSGAGEGRYGTVVVKGQVEFGMQYNYKLAALEIHVVRCKDLAAVDSKRNRSDPYVKVYLLPDKSKAGKRKTKVKKHTLNPIFDEVLRFHMPIASLEARTLWLTVWHSDMFGRNDFLGEVSVNLQGRVFDNPQSQWYLLQERSEPFDEVATYRGDIVIGLKYVTPESTKSTFMRSGSIVSGMGSGLKKFGSIKSVATSKSERTAKGGQLHVLVKEAKHLTPIKPNGCCDAFCKSYLLPDRTRSSKQKTPVVKRSNNPSWNYTFIYEDVSLEDLSERALELTVWDHDRLASNEFLGGVRFSLGTGKSYGRQVDWMDASGKELSLWQNMLDRPNFWVEGSLVLRSTLDGIRITP</sequence>
<evidence type="ECO:0000313" key="6">
    <source>
        <dbReference type="EnsemblMetazoa" id="GBRI032151-PA"/>
    </source>
</evidence>
<dbReference type="SUPFAM" id="SSF49562">
    <property type="entry name" value="C2 domain (Calcium/lipid-binding domain, CaLB)"/>
    <property type="match status" value="2"/>
</dbReference>
<dbReference type="CDD" id="cd04020">
    <property type="entry name" value="C2B_SLP_1-2-3-4"/>
    <property type="match status" value="1"/>
</dbReference>
<dbReference type="Proteomes" id="UP000091820">
    <property type="component" value="Unassembled WGS sequence"/>
</dbReference>
<evidence type="ECO:0000256" key="3">
    <source>
        <dbReference type="ARBA" id="ARBA00023136"/>
    </source>
</evidence>
<evidence type="ECO:0000256" key="2">
    <source>
        <dbReference type="ARBA" id="ARBA00022737"/>
    </source>
</evidence>
<feature type="domain" description="C2" evidence="5">
    <location>
        <begin position="519"/>
        <end position="641"/>
    </location>
</feature>
<dbReference type="SMART" id="SM00239">
    <property type="entry name" value="C2"/>
    <property type="match status" value="2"/>
</dbReference>
<dbReference type="InterPro" id="IPR000008">
    <property type="entry name" value="C2_dom"/>
</dbReference>
<dbReference type="GO" id="GO:0042043">
    <property type="term" value="F:neurexin family protein binding"/>
    <property type="evidence" value="ECO:0007669"/>
    <property type="project" value="TreeGrafter"/>
</dbReference>
<dbReference type="PRINTS" id="PR00399">
    <property type="entry name" value="SYNAPTOTAGMN"/>
</dbReference>
<dbReference type="CDD" id="cd08521">
    <property type="entry name" value="C2A_SLP"/>
    <property type="match status" value="1"/>
</dbReference>
<dbReference type="Gene3D" id="2.60.40.150">
    <property type="entry name" value="C2 domain"/>
    <property type="match status" value="2"/>
</dbReference>
<name>A0A1A9WU59_9MUSC</name>